<dbReference type="Proteomes" id="UP000021210">
    <property type="component" value="Unassembled WGS sequence"/>
</dbReference>
<accession>A0A829QGD5</accession>
<evidence type="ECO:0000313" key="1">
    <source>
        <dbReference type="EMBL" id="EUA61316.1"/>
    </source>
</evidence>
<dbReference type="AlphaFoldDB" id="A0A829QGD5"/>
<reference evidence="1 2" key="1">
    <citation type="submission" date="2013-12" db="EMBL/GenBank/DDBJ databases">
        <authorList>
            <person name="Zelazny A."/>
            <person name="Olivier K."/>
            <person name="Holland S."/>
            <person name="Lenaerts A."/>
            <person name="Ordway D."/>
            <person name="DeGroote M.A."/>
            <person name="Parker T."/>
            <person name="Sizemore C."/>
            <person name="Tallon L.J."/>
            <person name="Sadzewicz L.K."/>
            <person name="Sengamalay N."/>
            <person name="Fraser C.M."/>
            <person name="Hine E."/>
            <person name="Shefchek K.A."/>
            <person name="Das S.P."/>
            <person name="Tettelin H."/>
        </authorList>
    </citation>
    <scope>NUCLEOTIDE SEQUENCE [LARGE SCALE GENOMIC DNA]</scope>
    <source>
        <strain evidence="1 2">1948</strain>
    </source>
</reference>
<sequence length="54" mass="5522">MTPQHLPTFIPAELCQAVGVSIQTAGTDPVGWSAKCLQMARADVNEDGVAAAPG</sequence>
<proteinExistence type="predicted"/>
<organism evidence="1 2">
    <name type="scientific">Mycobacteroides abscessus 1948</name>
    <dbReference type="NCBI Taxonomy" id="1299323"/>
    <lineage>
        <taxon>Bacteria</taxon>
        <taxon>Bacillati</taxon>
        <taxon>Actinomycetota</taxon>
        <taxon>Actinomycetes</taxon>
        <taxon>Mycobacteriales</taxon>
        <taxon>Mycobacteriaceae</taxon>
        <taxon>Mycobacteroides</taxon>
        <taxon>Mycobacteroides abscessus</taxon>
    </lineage>
</organism>
<comment type="caution">
    <text evidence="1">The sequence shown here is derived from an EMBL/GenBank/DDBJ whole genome shotgun (WGS) entry which is preliminary data.</text>
</comment>
<protein>
    <submittedName>
        <fullName evidence="1">Uncharacterized protein</fullName>
    </submittedName>
</protein>
<gene>
    <name evidence="1" type="ORF">I542_1455</name>
</gene>
<dbReference type="EMBL" id="JAOH01000002">
    <property type="protein sequence ID" value="EUA61316.1"/>
    <property type="molecule type" value="Genomic_DNA"/>
</dbReference>
<evidence type="ECO:0000313" key="2">
    <source>
        <dbReference type="Proteomes" id="UP000021210"/>
    </source>
</evidence>
<name>A0A829QGD5_9MYCO</name>